<gene>
    <name evidence="2" type="ORF">TH25_10625</name>
</gene>
<dbReference type="Pfam" id="PF03781">
    <property type="entry name" value="FGE-sulfatase"/>
    <property type="match status" value="1"/>
</dbReference>
<dbReference type="InterPro" id="IPR005532">
    <property type="entry name" value="SUMF_dom"/>
</dbReference>
<dbReference type="InterPro" id="IPR051043">
    <property type="entry name" value="Sulfatase_Mod_Factor_Kinase"/>
</dbReference>
<dbReference type="OrthoDB" id="9768004at2"/>
<dbReference type="PANTHER" id="PTHR23150">
    <property type="entry name" value="SULFATASE MODIFYING FACTOR 1, 2"/>
    <property type="match status" value="1"/>
</dbReference>
<dbReference type="PROSITE" id="PS51257">
    <property type="entry name" value="PROKAR_LIPOPROTEIN"/>
    <property type="match status" value="1"/>
</dbReference>
<evidence type="ECO:0000313" key="2">
    <source>
        <dbReference type="EMBL" id="RCK50727.1"/>
    </source>
</evidence>
<dbReference type="EMBL" id="JPWH01000007">
    <property type="protein sequence ID" value="RCK50727.1"/>
    <property type="molecule type" value="Genomic_DNA"/>
</dbReference>
<evidence type="ECO:0000313" key="3">
    <source>
        <dbReference type="Proteomes" id="UP000252517"/>
    </source>
</evidence>
<organism evidence="2 3">
    <name type="scientific">Thalassospira profundimaris</name>
    <dbReference type="NCBI Taxonomy" id="502049"/>
    <lineage>
        <taxon>Bacteria</taxon>
        <taxon>Pseudomonadati</taxon>
        <taxon>Pseudomonadota</taxon>
        <taxon>Alphaproteobacteria</taxon>
        <taxon>Rhodospirillales</taxon>
        <taxon>Thalassospiraceae</taxon>
        <taxon>Thalassospira</taxon>
    </lineage>
</organism>
<sequence>MMIAASRTGYCTKVFVVAGLLAASLWGLGACNNNPHANFAYVPQMAERPVTLPDGHKIYVQKFEVTIAQWNACHNDGACTEELRPPAGHDAAHIPATGLNYSDVSQYLAWINEKSRHSFRLPTSREWQFMAKAVLPEKPDPLFTDPDLRWASAYLTKGLAPRILREQGTFSTSPEGIADLDGSVWEWTNDCYAGSEPSATPERCPAYYVGGEHLAVIPFLVRDPARGGCAVGTPPAHLGFRLVTDEKPA</sequence>
<name>A0A367XAW1_9PROT</name>
<proteinExistence type="predicted"/>
<reference evidence="2 3" key="1">
    <citation type="submission" date="2014-07" db="EMBL/GenBank/DDBJ databases">
        <title>Draft genome sequence of Thalassospira profundimaris S25-3-2.</title>
        <authorList>
            <person name="Lai Q."/>
            <person name="Shao Z."/>
        </authorList>
    </citation>
    <scope>NUCLEOTIDE SEQUENCE [LARGE SCALE GENOMIC DNA]</scope>
    <source>
        <strain evidence="2 3">S25-3-2</strain>
    </source>
</reference>
<accession>A0A367XAW1</accession>
<dbReference type="GO" id="GO:0120147">
    <property type="term" value="F:formylglycine-generating oxidase activity"/>
    <property type="evidence" value="ECO:0007669"/>
    <property type="project" value="TreeGrafter"/>
</dbReference>
<dbReference type="RefSeq" id="WP_114088298.1">
    <property type="nucleotide sequence ID" value="NZ_JPWH01000007.1"/>
</dbReference>
<dbReference type="InterPro" id="IPR042095">
    <property type="entry name" value="SUMF_sf"/>
</dbReference>
<evidence type="ECO:0000259" key="1">
    <source>
        <dbReference type="Pfam" id="PF03781"/>
    </source>
</evidence>
<dbReference type="AlphaFoldDB" id="A0A367XAW1"/>
<feature type="domain" description="Sulfatase-modifying factor enzyme-like" evidence="1">
    <location>
        <begin position="43"/>
        <end position="243"/>
    </location>
</feature>
<dbReference type="SUPFAM" id="SSF56436">
    <property type="entry name" value="C-type lectin-like"/>
    <property type="match status" value="1"/>
</dbReference>
<protein>
    <submittedName>
        <fullName evidence="2">Nitrate reductase</fullName>
    </submittedName>
</protein>
<comment type="caution">
    <text evidence="2">The sequence shown here is derived from an EMBL/GenBank/DDBJ whole genome shotgun (WGS) entry which is preliminary data.</text>
</comment>
<dbReference type="InterPro" id="IPR016187">
    <property type="entry name" value="CTDL_fold"/>
</dbReference>
<dbReference type="Gene3D" id="3.90.1580.10">
    <property type="entry name" value="paralog of FGE (formylglycine-generating enzyme)"/>
    <property type="match status" value="1"/>
</dbReference>
<dbReference type="PANTHER" id="PTHR23150:SF19">
    <property type="entry name" value="FORMYLGLYCINE-GENERATING ENZYME"/>
    <property type="match status" value="1"/>
</dbReference>
<dbReference type="Proteomes" id="UP000252517">
    <property type="component" value="Unassembled WGS sequence"/>
</dbReference>